<organism evidence="1 2">
    <name type="scientific">Clostridium acetobutylicum (strain ATCC 824 / DSM 792 / JCM 1419 / IAM 19013 / LMG 5710 / NBRC 13948 / NRRL B-527 / VKM B-1787 / 2291 / W)</name>
    <dbReference type="NCBI Taxonomy" id="272562"/>
    <lineage>
        <taxon>Bacteria</taxon>
        <taxon>Bacillati</taxon>
        <taxon>Bacillota</taxon>
        <taxon>Clostridia</taxon>
        <taxon>Eubacteriales</taxon>
        <taxon>Clostridiaceae</taxon>
        <taxon>Clostridium</taxon>
    </lineage>
</organism>
<dbReference type="GeneID" id="44997682"/>
<keyword evidence="2" id="KW-1185">Reference proteome</keyword>
<dbReference type="HOGENOM" id="CLU_962063_0_0_9"/>
<dbReference type="PIR" id="E97044">
    <property type="entry name" value="E97044"/>
</dbReference>
<gene>
    <name evidence="1" type="ordered locus">CA_C1172</name>
</gene>
<dbReference type="STRING" id="272562.CA_C1172"/>
<dbReference type="KEGG" id="cac:CA_C1172"/>
<evidence type="ECO:0000313" key="1">
    <source>
        <dbReference type="EMBL" id="AAK79144.1"/>
    </source>
</evidence>
<reference evidence="1 2" key="1">
    <citation type="journal article" date="2001" name="J. Bacteriol.">
        <title>Genome sequence and comparative analysis of the solvent-producing bacterium Clostridium acetobutylicum.</title>
        <authorList>
            <person name="Nolling J."/>
            <person name="Breton G."/>
            <person name="Omelchenko M.V."/>
            <person name="Makarova K.S."/>
            <person name="Zeng Q."/>
            <person name="Gibson R."/>
            <person name="Lee H.M."/>
            <person name="Dubois J."/>
            <person name="Qiu D."/>
            <person name="Hitti J."/>
            <person name="Wolf Y.I."/>
            <person name="Tatusov R.L."/>
            <person name="Sabathe F."/>
            <person name="Doucette-Stamm L."/>
            <person name="Soucaille P."/>
            <person name="Daly M.J."/>
            <person name="Bennett G.N."/>
            <person name="Koonin E.V."/>
            <person name="Smith D.R."/>
        </authorList>
    </citation>
    <scope>NUCLEOTIDE SEQUENCE [LARGE SCALE GENOMIC DNA]</scope>
    <source>
        <strain evidence="2">ATCC 824 / DSM 792 / JCM 1419 / LMG 5710 / VKM B-1787</strain>
    </source>
</reference>
<dbReference type="GO" id="GO:0003677">
    <property type="term" value="F:DNA binding"/>
    <property type="evidence" value="ECO:0007669"/>
    <property type="project" value="InterPro"/>
</dbReference>
<proteinExistence type="predicted"/>
<dbReference type="eggNOG" id="COG0582">
    <property type="taxonomic scope" value="Bacteria"/>
</dbReference>
<dbReference type="EMBL" id="AE001437">
    <property type="protein sequence ID" value="AAK79144.1"/>
    <property type="molecule type" value="Genomic_DNA"/>
</dbReference>
<name>Q97JV1_CLOAB</name>
<dbReference type="PATRIC" id="fig|272562.8.peg.1377"/>
<sequence>MKNTSKYYYNLFTQFYPKASKRILKTIIEVEEKTGKGLMEWEQKNGKEVGMLMDIVRPSTPRGVNSVLLVLRQFAAYVAYEENITIGNFPVTDLSRYVKKDEVKETLISYKQYKDMCGVVQCIRDRLVIELSWEGLKPDEIQNLKMQDISFLNKKALLKTKNKEYIIEDKDIIKDLHNIENEKGKEKMGKDGRVYTIDYKECPYVIKALLIGCRTDGKVKGIRNIFSKTKQEYKDEFRKININLEKVDLRIVRMSKMLFLLKKGVSIEVVAAAYGYATADSIKWLTKLK</sequence>
<protein>
    <submittedName>
        <fullName evidence="1">Predicted integrase of XerC/XerD family, diverged</fullName>
    </submittedName>
</protein>
<dbReference type="RefSeq" id="WP_010964485.1">
    <property type="nucleotide sequence ID" value="NC_003030.1"/>
</dbReference>
<dbReference type="InterPro" id="IPR011010">
    <property type="entry name" value="DNA_brk_join_enz"/>
</dbReference>
<dbReference type="AlphaFoldDB" id="Q97JV1"/>
<dbReference type="Proteomes" id="UP000000814">
    <property type="component" value="Chromosome"/>
</dbReference>
<accession>Q97JV1</accession>
<evidence type="ECO:0000313" key="2">
    <source>
        <dbReference type="Proteomes" id="UP000000814"/>
    </source>
</evidence>
<dbReference type="SUPFAM" id="SSF56349">
    <property type="entry name" value="DNA breaking-rejoining enzymes"/>
    <property type="match status" value="1"/>
</dbReference>